<dbReference type="EMBL" id="CAAHCY010000003">
    <property type="protein sequence ID" value="VGM06221.1"/>
    <property type="molecule type" value="Genomic_DNA"/>
</dbReference>
<keyword evidence="3" id="KW-1003">Cell membrane</keyword>
<dbReference type="NCBIfam" id="TIGR01708">
    <property type="entry name" value="typeII_sec_gspH"/>
    <property type="match status" value="1"/>
</dbReference>
<dbReference type="Pfam" id="PF07963">
    <property type="entry name" value="N_methyl"/>
    <property type="match status" value="1"/>
</dbReference>
<dbReference type="NCBIfam" id="TIGR02532">
    <property type="entry name" value="IV_pilin_GFxxxE"/>
    <property type="match status" value="1"/>
</dbReference>
<dbReference type="Gene3D" id="3.55.40.10">
    <property type="entry name" value="minor pseudopilin epsh domain"/>
    <property type="match status" value="1"/>
</dbReference>
<reference evidence="10" key="1">
    <citation type="submission" date="2019-03" db="EMBL/GenBank/DDBJ databases">
        <authorList>
            <consortium name="Pathogen Informatics"/>
        </authorList>
    </citation>
    <scope>NUCLEOTIDE SEQUENCE</scope>
    <source>
        <strain evidence="10">5012STDY7626354</strain>
    </source>
</reference>
<dbReference type="InterPro" id="IPR049875">
    <property type="entry name" value="TypeII_GspH"/>
</dbReference>
<keyword evidence="6" id="KW-0812">Transmembrane</keyword>
<proteinExistence type="predicted"/>
<dbReference type="InterPro" id="IPR012902">
    <property type="entry name" value="N_methyl_site"/>
</dbReference>
<keyword evidence="8" id="KW-0472">Membrane</keyword>
<dbReference type="InterPro" id="IPR045584">
    <property type="entry name" value="Pilin-like"/>
</dbReference>
<dbReference type="PROSITE" id="PS00409">
    <property type="entry name" value="PROKAR_NTER_METHYL"/>
    <property type="match status" value="1"/>
</dbReference>
<dbReference type="PRINTS" id="PR00885">
    <property type="entry name" value="BCTERIALGSPH"/>
</dbReference>
<evidence type="ECO:0000256" key="2">
    <source>
        <dbReference type="ARBA" id="ARBA00021549"/>
    </source>
</evidence>
<name>A0A486RYJ8_KLEPN</name>
<evidence type="ECO:0000256" key="5">
    <source>
        <dbReference type="ARBA" id="ARBA00022519"/>
    </source>
</evidence>
<dbReference type="RefSeq" id="WP_020804560.1">
    <property type="nucleotide sequence ID" value="NZ_AP019665.1"/>
</dbReference>
<evidence type="ECO:0000256" key="9">
    <source>
        <dbReference type="ARBA" id="ARBA00030775"/>
    </source>
</evidence>
<gene>
    <name evidence="10" type="primary">pulH</name>
    <name evidence="10" type="ORF">SAMEA4873555_02751</name>
</gene>
<dbReference type="InterPro" id="IPR002416">
    <property type="entry name" value="T2SS_protein-GspH"/>
</dbReference>
<dbReference type="SUPFAM" id="SSF54523">
    <property type="entry name" value="Pili subunits"/>
    <property type="match status" value="1"/>
</dbReference>
<keyword evidence="4" id="KW-0488">Methylation</keyword>
<dbReference type="GO" id="GO:0005886">
    <property type="term" value="C:plasma membrane"/>
    <property type="evidence" value="ECO:0007669"/>
    <property type="project" value="UniProtKB-SubCell"/>
</dbReference>
<dbReference type="AlphaFoldDB" id="A0A486RYJ8"/>
<organism evidence="10">
    <name type="scientific">Klebsiella pneumoniae</name>
    <dbReference type="NCBI Taxonomy" id="573"/>
    <lineage>
        <taxon>Bacteria</taxon>
        <taxon>Pseudomonadati</taxon>
        <taxon>Pseudomonadota</taxon>
        <taxon>Gammaproteobacteria</taxon>
        <taxon>Enterobacterales</taxon>
        <taxon>Enterobacteriaceae</taxon>
        <taxon>Klebsiella/Raoultella group</taxon>
        <taxon>Klebsiella</taxon>
        <taxon>Klebsiella pneumoniae complex</taxon>
    </lineage>
</organism>
<keyword evidence="5" id="KW-0997">Cell inner membrane</keyword>
<keyword evidence="7" id="KW-1133">Transmembrane helix</keyword>
<dbReference type="GO" id="GO:0015628">
    <property type="term" value="P:protein secretion by the type II secretion system"/>
    <property type="evidence" value="ECO:0007669"/>
    <property type="project" value="InterPro"/>
</dbReference>
<evidence type="ECO:0000256" key="4">
    <source>
        <dbReference type="ARBA" id="ARBA00022481"/>
    </source>
</evidence>
<dbReference type="GO" id="GO:0015627">
    <property type="term" value="C:type II protein secretion system complex"/>
    <property type="evidence" value="ECO:0007669"/>
    <property type="project" value="InterPro"/>
</dbReference>
<evidence type="ECO:0000256" key="1">
    <source>
        <dbReference type="ARBA" id="ARBA00004377"/>
    </source>
</evidence>
<protein>
    <recommendedName>
        <fullName evidence="2">Type II secretion system protein H</fullName>
    </recommendedName>
    <alternativeName>
        <fullName evidence="9">General secretion pathway protein H</fullName>
    </alternativeName>
</protein>
<sequence length="171" mass="18937">MSQRGFTLLEMMLVLLLIGVSASMVLLAFPSARTQEATQILARFQAQLDFVRERGQQTGQLFGIIIHPERWQFMRLQPADDSAPAAADDRWGNAQWLPLQAGRVTTAETLPRARLTLRFPDGQAWTPDEQPDVLIFPGGEVTPFQLRIDAATGINVDAQGDSQPLAAREQP</sequence>
<comment type="subcellular location">
    <subcellularLocation>
        <location evidence="1">Cell inner membrane</location>
        <topology evidence="1">Single-pass membrane protein</topology>
    </subcellularLocation>
</comment>
<accession>A0A486RYJ8</accession>
<evidence type="ECO:0000256" key="8">
    <source>
        <dbReference type="ARBA" id="ARBA00023136"/>
    </source>
</evidence>
<evidence type="ECO:0000256" key="7">
    <source>
        <dbReference type="ARBA" id="ARBA00022989"/>
    </source>
</evidence>
<evidence type="ECO:0000313" key="10">
    <source>
        <dbReference type="EMBL" id="VGM06221.1"/>
    </source>
</evidence>
<evidence type="ECO:0000256" key="3">
    <source>
        <dbReference type="ARBA" id="ARBA00022475"/>
    </source>
</evidence>
<evidence type="ECO:0000256" key="6">
    <source>
        <dbReference type="ARBA" id="ARBA00022692"/>
    </source>
</evidence>